<dbReference type="InterPro" id="IPR051697">
    <property type="entry name" value="Patched_domain-protein"/>
</dbReference>
<name>A0A818YTC5_9BILA</name>
<dbReference type="EMBL" id="CAJOBE010001620">
    <property type="protein sequence ID" value="CAF3760017.1"/>
    <property type="molecule type" value="Genomic_DNA"/>
</dbReference>
<gene>
    <name evidence="3" type="ORF">FNK824_LOCUS12745</name>
</gene>
<dbReference type="PANTHER" id="PTHR10796:SF92">
    <property type="entry name" value="PATCHED-RELATED, ISOFORM A"/>
    <property type="match status" value="1"/>
</dbReference>
<dbReference type="Gene3D" id="1.20.1640.10">
    <property type="entry name" value="Multidrug efflux transporter AcrB transmembrane domain"/>
    <property type="match status" value="1"/>
</dbReference>
<feature type="region of interest" description="Disordered" evidence="1">
    <location>
        <begin position="202"/>
        <end position="225"/>
    </location>
</feature>
<evidence type="ECO:0000313" key="4">
    <source>
        <dbReference type="Proteomes" id="UP000663874"/>
    </source>
</evidence>
<comment type="caution">
    <text evidence="3">The sequence shown here is derived from an EMBL/GenBank/DDBJ whole genome shotgun (WGS) entry which is preliminary data.</text>
</comment>
<organism evidence="3 4">
    <name type="scientific">Rotaria sordida</name>
    <dbReference type="NCBI Taxonomy" id="392033"/>
    <lineage>
        <taxon>Eukaryota</taxon>
        <taxon>Metazoa</taxon>
        <taxon>Spiralia</taxon>
        <taxon>Gnathifera</taxon>
        <taxon>Rotifera</taxon>
        <taxon>Eurotatoria</taxon>
        <taxon>Bdelloidea</taxon>
        <taxon>Philodinida</taxon>
        <taxon>Philodinidae</taxon>
        <taxon>Rotaria</taxon>
    </lineage>
</organism>
<dbReference type="SUPFAM" id="SSF82866">
    <property type="entry name" value="Multidrug efflux transporter AcrB transmembrane domain"/>
    <property type="match status" value="1"/>
</dbReference>
<feature type="transmembrane region" description="Helical" evidence="2">
    <location>
        <begin position="6"/>
        <end position="27"/>
    </location>
</feature>
<proteinExistence type="predicted"/>
<dbReference type="PANTHER" id="PTHR10796">
    <property type="entry name" value="PATCHED-RELATED"/>
    <property type="match status" value="1"/>
</dbReference>
<keyword evidence="2" id="KW-0812">Transmembrane</keyword>
<dbReference type="Proteomes" id="UP000663874">
    <property type="component" value="Unassembled WGS sequence"/>
</dbReference>
<evidence type="ECO:0000313" key="3">
    <source>
        <dbReference type="EMBL" id="CAF3760017.1"/>
    </source>
</evidence>
<keyword evidence="2" id="KW-0472">Membrane</keyword>
<evidence type="ECO:0000256" key="1">
    <source>
        <dbReference type="SAM" id="MobiDB-lite"/>
    </source>
</evidence>
<feature type="transmembrane region" description="Helical" evidence="2">
    <location>
        <begin position="134"/>
        <end position="157"/>
    </location>
</feature>
<dbReference type="AlphaFoldDB" id="A0A818YTC5"/>
<reference evidence="3" key="1">
    <citation type="submission" date="2021-02" db="EMBL/GenBank/DDBJ databases">
        <authorList>
            <person name="Nowell W R."/>
        </authorList>
    </citation>
    <scope>NUCLEOTIDE SEQUENCE</scope>
</reference>
<evidence type="ECO:0000256" key="2">
    <source>
        <dbReference type="SAM" id="Phobius"/>
    </source>
</evidence>
<feature type="transmembrane region" description="Helical" evidence="2">
    <location>
        <begin position="66"/>
        <end position="85"/>
    </location>
</feature>
<sequence length="225" mass="25319">MYEVIPNIIQTFLIAIEAMYLATLIIIPDLKSVIIIISTMCMILLSFIATLHVWGIQISSIMMVELVMSIGFCSDFCVHIVHAFLTSTGTRKERAQQALINMGMPILCASLSSIIGVLFLGFAHSYLFRTFFKAMISIMTIGAIHALIFLPVILSLIGSHWPSHMKNNIQQNDSIRMTTPINRDSQINGYIIEEDITKKQEQLRGKPNTIEEEENDQLISTTQKI</sequence>
<feature type="transmembrane region" description="Helical" evidence="2">
    <location>
        <begin position="106"/>
        <end position="128"/>
    </location>
</feature>
<accession>A0A818YTC5</accession>
<dbReference type="GO" id="GO:0016020">
    <property type="term" value="C:membrane"/>
    <property type="evidence" value="ECO:0007669"/>
    <property type="project" value="TreeGrafter"/>
</dbReference>
<protein>
    <submittedName>
        <fullName evidence="3">Uncharacterized protein</fullName>
    </submittedName>
</protein>
<feature type="transmembrane region" description="Helical" evidence="2">
    <location>
        <begin position="34"/>
        <end position="54"/>
    </location>
</feature>
<keyword evidence="2" id="KW-1133">Transmembrane helix</keyword>